<organism evidence="1 2">
    <name type="scientific">Escallonia rubra</name>
    <dbReference type="NCBI Taxonomy" id="112253"/>
    <lineage>
        <taxon>Eukaryota</taxon>
        <taxon>Viridiplantae</taxon>
        <taxon>Streptophyta</taxon>
        <taxon>Embryophyta</taxon>
        <taxon>Tracheophyta</taxon>
        <taxon>Spermatophyta</taxon>
        <taxon>Magnoliopsida</taxon>
        <taxon>eudicotyledons</taxon>
        <taxon>Gunneridae</taxon>
        <taxon>Pentapetalae</taxon>
        <taxon>asterids</taxon>
        <taxon>campanulids</taxon>
        <taxon>Escalloniales</taxon>
        <taxon>Escalloniaceae</taxon>
        <taxon>Escallonia</taxon>
    </lineage>
</organism>
<dbReference type="Proteomes" id="UP001187471">
    <property type="component" value="Unassembled WGS sequence"/>
</dbReference>
<dbReference type="EMBL" id="JAVXUO010000440">
    <property type="protein sequence ID" value="KAK2992063.1"/>
    <property type="molecule type" value="Genomic_DNA"/>
</dbReference>
<keyword evidence="2" id="KW-1185">Reference proteome</keyword>
<gene>
    <name evidence="1" type="ORF">RJ640_016993</name>
</gene>
<dbReference type="AlphaFoldDB" id="A0AA88RWF6"/>
<reference evidence="1" key="1">
    <citation type="submission" date="2022-12" db="EMBL/GenBank/DDBJ databases">
        <title>Draft genome assemblies for two species of Escallonia (Escalloniales).</title>
        <authorList>
            <person name="Chanderbali A."/>
            <person name="Dervinis C."/>
            <person name="Anghel I."/>
            <person name="Soltis D."/>
            <person name="Soltis P."/>
            <person name="Zapata F."/>
        </authorList>
    </citation>
    <scope>NUCLEOTIDE SEQUENCE</scope>
    <source>
        <strain evidence="1">UCBG92.1500</strain>
        <tissue evidence="1">Leaf</tissue>
    </source>
</reference>
<protein>
    <submittedName>
        <fullName evidence="1">Uncharacterized protein</fullName>
    </submittedName>
</protein>
<dbReference type="PANTHER" id="PTHR35278:SF1">
    <property type="entry name" value="F8K7.16"/>
    <property type="match status" value="1"/>
</dbReference>
<name>A0AA88RWF6_9ASTE</name>
<sequence length="67" mass="7005">MGNVIGSLLSGFAQAVEKLFGSPIDFLAGKSCSSVCGSTWDLICYIENFCVANLLKLATAAVLLYIG</sequence>
<proteinExistence type="predicted"/>
<evidence type="ECO:0000313" key="2">
    <source>
        <dbReference type="Proteomes" id="UP001187471"/>
    </source>
</evidence>
<evidence type="ECO:0000313" key="1">
    <source>
        <dbReference type="EMBL" id="KAK2992063.1"/>
    </source>
</evidence>
<dbReference type="PANTHER" id="PTHR35278">
    <property type="entry name" value="TRANSMEMBRANE PROTEIN-RELATED"/>
    <property type="match status" value="1"/>
</dbReference>
<accession>A0AA88RWF6</accession>
<comment type="caution">
    <text evidence="1">The sequence shown here is derived from an EMBL/GenBank/DDBJ whole genome shotgun (WGS) entry which is preliminary data.</text>
</comment>